<proteinExistence type="predicted"/>
<organism evidence="1">
    <name type="scientific">Rhizophora mucronata</name>
    <name type="common">Asiatic mangrove</name>
    <dbReference type="NCBI Taxonomy" id="61149"/>
    <lineage>
        <taxon>Eukaryota</taxon>
        <taxon>Viridiplantae</taxon>
        <taxon>Streptophyta</taxon>
        <taxon>Embryophyta</taxon>
        <taxon>Tracheophyta</taxon>
        <taxon>Spermatophyta</taxon>
        <taxon>Magnoliopsida</taxon>
        <taxon>eudicotyledons</taxon>
        <taxon>Gunneridae</taxon>
        <taxon>Pentapetalae</taxon>
        <taxon>rosids</taxon>
        <taxon>fabids</taxon>
        <taxon>Malpighiales</taxon>
        <taxon>Rhizophoraceae</taxon>
        <taxon>Rhizophora</taxon>
    </lineage>
</organism>
<accession>A0A2P2QWY4</accession>
<dbReference type="AlphaFoldDB" id="A0A2P2QWY4"/>
<evidence type="ECO:0000313" key="1">
    <source>
        <dbReference type="EMBL" id="MBX71465.1"/>
    </source>
</evidence>
<sequence>MKVLEYRNPNRFETFCGSAEVLSLNLLC</sequence>
<protein>
    <submittedName>
        <fullName evidence="1">Uncharacterized protein</fullName>
    </submittedName>
</protein>
<dbReference type="EMBL" id="GGEC01090981">
    <property type="protein sequence ID" value="MBX71465.1"/>
    <property type="molecule type" value="Transcribed_RNA"/>
</dbReference>
<name>A0A2P2QWY4_RHIMU</name>
<reference evidence="1" key="1">
    <citation type="submission" date="2018-02" db="EMBL/GenBank/DDBJ databases">
        <title>Rhizophora mucronata_Transcriptome.</title>
        <authorList>
            <person name="Meera S.P."/>
            <person name="Sreeshan A."/>
            <person name="Augustine A."/>
        </authorList>
    </citation>
    <scope>NUCLEOTIDE SEQUENCE</scope>
    <source>
        <tissue evidence="1">Leaf</tissue>
    </source>
</reference>